<keyword evidence="2" id="KW-1185">Reference proteome</keyword>
<protein>
    <submittedName>
        <fullName evidence="1">Uncharacterized protein</fullName>
    </submittedName>
</protein>
<gene>
    <name evidence="1" type="ORF">PBC2_025</name>
</gene>
<organism evidence="1 2">
    <name type="scientific">Bacillus phage PBC2</name>
    <dbReference type="NCBI Taxonomy" id="1675029"/>
    <lineage>
        <taxon>Viruses</taxon>
        <taxon>Duplodnaviria</taxon>
        <taxon>Heunggongvirae</taxon>
        <taxon>Uroviricota</taxon>
        <taxon>Caudoviricetes</taxon>
        <taxon>Andregratiavirinae</taxon>
        <taxon>Haetaevirus</taxon>
        <taxon>Haetaevirus PBC2</taxon>
    </lineage>
</organism>
<reference evidence="1 2" key="1">
    <citation type="submission" date="2015-06" db="EMBL/GenBank/DDBJ databases">
        <title>Complete genome sequence of Bacillus cereus phage PBC2.</title>
        <authorList>
            <person name="Kong M."/>
            <person name="Ryu S."/>
        </authorList>
    </citation>
    <scope>NUCLEOTIDE SEQUENCE [LARGE SCALE GENOMIC DNA]</scope>
</reference>
<evidence type="ECO:0000313" key="1">
    <source>
        <dbReference type="EMBL" id="AKQ08340.1"/>
    </source>
</evidence>
<evidence type="ECO:0000313" key="2">
    <source>
        <dbReference type="Proteomes" id="UP000223102"/>
    </source>
</evidence>
<dbReference type="EMBL" id="KT070867">
    <property type="protein sequence ID" value="AKQ08340.1"/>
    <property type="molecule type" value="Genomic_DNA"/>
</dbReference>
<sequence length="120" mass="13674">MAKAMYTHKEYVEGKGWIKEEREVVAGMPCTFNVGSDLYPAHVSRISESGKSVWIQRAHFTADKENGHDYFGNQKWIITPEPKSPEQRVTKRKNGKWKIAGNDYMGVGFGSARAYQDPTY</sequence>
<accession>A0A218KBR9</accession>
<name>A0A218KBR9_9CAUD</name>
<proteinExistence type="predicted"/>
<dbReference type="Proteomes" id="UP000223102">
    <property type="component" value="Segment"/>
</dbReference>